<evidence type="ECO:0000259" key="9">
    <source>
        <dbReference type="Pfam" id="PF00535"/>
    </source>
</evidence>
<evidence type="ECO:0000313" key="11">
    <source>
        <dbReference type="Proteomes" id="UP000030564"/>
    </source>
</evidence>
<evidence type="ECO:0000256" key="1">
    <source>
        <dbReference type="ARBA" id="ARBA00004141"/>
    </source>
</evidence>
<dbReference type="Gene3D" id="3.90.550.10">
    <property type="entry name" value="Spore Coat Polysaccharide Biosynthesis Protein SpsA, Chain A"/>
    <property type="match status" value="1"/>
</dbReference>
<dbReference type="GO" id="GO:0005886">
    <property type="term" value="C:plasma membrane"/>
    <property type="evidence" value="ECO:0007669"/>
    <property type="project" value="TreeGrafter"/>
</dbReference>
<dbReference type="EMBL" id="JSFK01000009">
    <property type="protein sequence ID" value="KHA72882.1"/>
    <property type="molecule type" value="Genomic_DNA"/>
</dbReference>
<keyword evidence="7 8" id="KW-0472">Membrane</keyword>
<keyword evidence="4 10" id="KW-0808">Transferase</keyword>
<dbReference type="InterPro" id="IPR001173">
    <property type="entry name" value="Glyco_trans_2-like"/>
</dbReference>
<sequence>MKLSIVATLYQSSSYLQEFYQRCSVAARQWAQEDFEIILVNDGSPDDSLERAIEIAMSDAHVKVVDLSRNFGHHKAMMSGLAHAKGDFVFLIDSDLEEEPEYLNSFAEQLTQQSCDVVYGVQEQRKGRWFERWSGRWFYQMFKALTGLALPENVITARLMSRRYVDALLMHTEREVFIAGLWHITGFVQLPQMVKKHSTSETSYTFRRKMAVLVNAVTSFSNAPLVSIFYIGLSISGLASLYCIYLIILWLCRAQTLSGWTSVMASIWLLGGMIISFIGVVGIYLSKIYSETKQRPYTIVRQVYAKRQD</sequence>
<keyword evidence="5 8" id="KW-0812">Transmembrane</keyword>
<name>A0A0A6DDY2_9PSED</name>
<dbReference type="Pfam" id="PF00535">
    <property type="entry name" value="Glycos_transf_2"/>
    <property type="match status" value="1"/>
</dbReference>
<dbReference type="GO" id="GO:0016757">
    <property type="term" value="F:glycosyltransferase activity"/>
    <property type="evidence" value="ECO:0007669"/>
    <property type="project" value="UniProtKB-KW"/>
</dbReference>
<keyword evidence="2" id="KW-0997">Cell inner membrane</keyword>
<keyword evidence="6 8" id="KW-1133">Transmembrane helix</keyword>
<dbReference type="InterPro" id="IPR029044">
    <property type="entry name" value="Nucleotide-diphossugar_trans"/>
</dbReference>
<comment type="caution">
    <text evidence="10">The sequence shown here is derived from an EMBL/GenBank/DDBJ whole genome shotgun (WGS) entry which is preliminary data.</text>
</comment>
<evidence type="ECO:0000256" key="6">
    <source>
        <dbReference type="ARBA" id="ARBA00022989"/>
    </source>
</evidence>
<organism evidence="10 11">
    <name type="scientific">Pseudomonas chlororaphis</name>
    <dbReference type="NCBI Taxonomy" id="587753"/>
    <lineage>
        <taxon>Bacteria</taxon>
        <taxon>Pseudomonadati</taxon>
        <taxon>Pseudomonadota</taxon>
        <taxon>Gammaproteobacteria</taxon>
        <taxon>Pseudomonadales</taxon>
        <taxon>Pseudomonadaceae</taxon>
        <taxon>Pseudomonas</taxon>
    </lineage>
</organism>
<dbReference type="CDD" id="cd04187">
    <property type="entry name" value="DPM1_like_bac"/>
    <property type="match status" value="1"/>
</dbReference>
<dbReference type="AlphaFoldDB" id="A0A0A6DDY2"/>
<gene>
    <name evidence="10" type="ORF">NZ35_13005</name>
</gene>
<reference evidence="10 11" key="1">
    <citation type="submission" date="2014-10" db="EMBL/GenBank/DDBJ databases">
        <title>Draft genome sequence of Pseudomonas chlororaphis EA105.</title>
        <authorList>
            <person name="McCully L.M."/>
            <person name="Bitzer A.S."/>
            <person name="Spence C."/>
            <person name="Bais H."/>
            <person name="Silby M.W."/>
        </authorList>
    </citation>
    <scope>NUCLEOTIDE SEQUENCE [LARGE SCALE GENOMIC DNA]</scope>
    <source>
        <strain evidence="10 11">EA105</strain>
    </source>
</reference>
<dbReference type="InterPro" id="IPR050256">
    <property type="entry name" value="Glycosyltransferase_2"/>
</dbReference>
<dbReference type="PANTHER" id="PTHR48090:SF1">
    <property type="entry name" value="PROPHAGE BACTOPRENOL GLUCOSYL TRANSFERASE HOMOLOG"/>
    <property type="match status" value="1"/>
</dbReference>
<dbReference type="Proteomes" id="UP000030564">
    <property type="component" value="Unassembled WGS sequence"/>
</dbReference>
<dbReference type="OrthoDB" id="9811884at2"/>
<protein>
    <submittedName>
        <fullName evidence="10">Glycosyl transferase</fullName>
    </submittedName>
</protein>
<evidence type="ECO:0000256" key="3">
    <source>
        <dbReference type="ARBA" id="ARBA00022676"/>
    </source>
</evidence>
<accession>A0A0A6DDY2</accession>
<evidence type="ECO:0000256" key="7">
    <source>
        <dbReference type="ARBA" id="ARBA00023136"/>
    </source>
</evidence>
<proteinExistence type="predicted"/>
<feature type="domain" description="Glycosyltransferase 2-like" evidence="9">
    <location>
        <begin position="4"/>
        <end position="167"/>
    </location>
</feature>
<evidence type="ECO:0000256" key="5">
    <source>
        <dbReference type="ARBA" id="ARBA00022692"/>
    </source>
</evidence>
<feature type="transmembrane region" description="Helical" evidence="8">
    <location>
        <begin position="263"/>
        <end position="285"/>
    </location>
</feature>
<dbReference type="PATRIC" id="fig|587753.9.peg.5889"/>
<keyword evidence="3" id="KW-0328">Glycosyltransferase</keyword>
<comment type="subcellular location">
    <subcellularLocation>
        <location evidence="1">Membrane</location>
        <topology evidence="1">Multi-pass membrane protein</topology>
    </subcellularLocation>
</comment>
<evidence type="ECO:0000256" key="2">
    <source>
        <dbReference type="ARBA" id="ARBA00022519"/>
    </source>
</evidence>
<feature type="transmembrane region" description="Helical" evidence="8">
    <location>
        <begin position="228"/>
        <end position="251"/>
    </location>
</feature>
<dbReference type="PANTHER" id="PTHR48090">
    <property type="entry name" value="UNDECAPRENYL-PHOSPHATE 4-DEOXY-4-FORMAMIDO-L-ARABINOSE TRANSFERASE-RELATED"/>
    <property type="match status" value="1"/>
</dbReference>
<evidence type="ECO:0000256" key="8">
    <source>
        <dbReference type="SAM" id="Phobius"/>
    </source>
</evidence>
<evidence type="ECO:0000313" key="10">
    <source>
        <dbReference type="EMBL" id="KHA72882.1"/>
    </source>
</evidence>
<keyword evidence="2" id="KW-1003">Cell membrane</keyword>
<evidence type="ECO:0000256" key="4">
    <source>
        <dbReference type="ARBA" id="ARBA00022679"/>
    </source>
</evidence>
<dbReference type="SUPFAM" id="SSF53448">
    <property type="entry name" value="Nucleotide-diphospho-sugar transferases"/>
    <property type="match status" value="1"/>
</dbReference>